<sequence>MTTTNGINGTNSASRGLPHSPPHAATALSATELIGNTPLVRLNKIPQSLGFECEVYAKVELFNAGGSVKDRIALRMVEAAEKSGRIKPGDTLIEPTSGNTGIGLALVGAIKGYHTIITLPEKMSAEKVSVLKALGATIIRTPTAAAWDSPESHIGVARRLVKEIPSAHILDQYSNENNPLAHEFGTAEEIWAQTGGKITCVVAGAGTGGTITGLARGLRKRKSDVKVVAADPQGSILALPESLNEAHRDEPYKVEGIGYDFIPEVLDREVVDKWYKTDDTESFKLARRLIAEEGLLVGGSSGSAMAAAVQAINDLGLGKGDVVVVILPDSIRSYLTKFADDDWLAANDLLPPTDEEVQEAVLNGSDDTNGKKAPKKTQQDPYAGATVRSLRLKPVISVAADSTCAEAIETMRDKGFDQLPVLSSPSSSSSGGSKLVGLVTLGNLLSYISRGRATGQTRVGDVMFDFGRMDEVVTDPREGKGGRRRKFVEITLDTPLAELGNFFKWNSAAVVTDGSGKGRALRKPVAVVTKVDLLTWMVKQVKA</sequence>
<dbReference type="SUPFAM" id="SSF53686">
    <property type="entry name" value="Tryptophan synthase beta subunit-like PLP-dependent enzymes"/>
    <property type="match status" value="1"/>
</dbReference>
<evidence type="ECO:0000256" key="10">
    <source>
        <dbReference type="PROSITE-ProRule" id="PRU00703"/>
    </source>
</evidence>
<dbReference type="InterPro" id="IPR001926">
    <property type="entry name" value="TrpB-like_PALP"/>
</dbReference>
<gene>
    <name evidence="14" type="ORF">KHLLAP_LOCUS6390</name>
</gene>
<keyword evidence="5 11" id="KW-0663">Pyridoxal phosphate</keyword>
<dbReference type="PANTHER" id="PTHR10314">
    <property type="entry name" value="CYSTATHIONINE BETA-SYNTHASE"/>
    <property type="match status" value="1"/>
</dbReference>
<evidence type="ECO:0000256" key="12">
    <source>
        <dbReference type="SAM" id="MobiDB-lite"/>
    </source>
</evidence>
<proteinExistence type="inferred from homology"/>
<dbReference type="FunFam" id="3.40.50.1100:FF:000118">
    <property type="entry name" value="Related to CYS4-cystathionine beta-synthase"/>
    <property type="match status" value="1"/>
</dbReference>
<dbReference type="Gene3D" id="3.10.580.10">
    <property type="entry name" value="CBS-domain"/>
    <property type="match status" value="1"/>
</dbReference>
<evidence type="ECO:0000259" key="13">
    <source>
        <dbReference type="PROSITE" id="PS51371"/>
    </source>
</evidence>
<evidence type="ECO:0000256" key="5">
    <source>
        <dbReference type="ARBA" id="ARBA00022898"/>
    </source>
</evidence>
<dbReference type="Proteomes" id="UP001295740">
    <property type="component" value="Unassembled WGS sequence"/>
</dbReference>
<dbReference type="InterPro" id="IPR001216">
    <property type="entry name" value="P-phosphate_BS"/>
</dbReference>
<dbReference type="EMBL" id="CAUWAG010000008">
    <property type="protein sequence ID" value="CAJ2505922.1"/>
    <property type="molecule type" value="Genomic_DNA"/>
</dbReference>
<dbReference type="GO" id="GO:0005737">
    <property type="term" value="C:cytoplasm"/>
    <property type="evidence" value="ECO:0007669"/>
    <property type="project" value="InterPro"/>
</dbReference>
<keyword evidence="7 11" id="KW-0456">Lyase</keyword>
<feature type="region of interest" description="Disordered" evidence="12">
    <location>
        <begin position="363"/>
        <end position="382"/>
    </location>
</feature>
<keyword evidence="15" id="KW-1185">Reference proteome</keyword>
<protein>
    <recommendedName>
        <fullName evidence="8 11">Cystathionine beta-synthase</fullName>
        <ecNumber evidence="4 11">4.2.1.22</ecNumber>
    </recommendedName>
</protein>
<dbReference type="GO" id="GO:0004122">
    <property type="term" value="F:cystathionine beta-synthase activity"/>
    <property type="evidence" value="ECO:0007669"/>
    <property type="project" value="UniProtKB-UniRule"/>
</dbReference>
<organism evidence="14 15">
    <name type="scientific">Anthostomella pinea</name>
    <dbReference type="NCBI Taxonomy" id="933095"/>
    <lineage>
        <taxon>Eukaryota</taxon>
        <taxon>Fungi</taxon>
        <taxon>Dikarya</taxon>
        <taxon>Ascomycota</taxon>
        <taxon>Pezizomycotina</taxon>
        <taxon>Sordariomycetes</taxon>
        <taxon>Xylariomycetidae</taxon>
        <taxon>Xylariales</taxon>
        <taxon>Xylariaceae</taxon>
        <taxon>Anthostomella</taxon>
    </lineage>
</organism>
<comment type="caution">
    <text evidence="14">The sequence shown here is derived from an EMBL/GenBank/DDBJ whole genome shotgun (WGS) entry which is preliminary data.</text>
</comment>
<feature type="compositionally biased region" description="Polar residues" evidence="12">
    <location>
        <begin position="1"/>
        <end position="14"/>
    </location>
</feature>
<dbReference type="EC" id="4.2.1.22" evidence="4 11"/>
<dbReference type="GO" id="GO:0019343">
    <property type="term" value="P:cysteine biosynthetic process via cystathionine"/>
    <property type="evidence" value="ECO:0007669"/>
    <property type="project" value="UniProtKB-UniRule"/>
</dbReference>
<evidence type="ECO:0000256" key="4">
    <source>
        <dbReference type="ARBA" id="ARBA00012041"/>
    </source>
</evidence>
<keyword evidence="11" id="KW-0198">Cysteine biosynthesis</keyword>
<comment type="similarity">
    <text evidence="3 11">Belongs to the cysteine synthase/cystathionine beta-synthase family.</text>
</comment>
<evidence type="ECO:0000256" key="11">
    <source>
        <dbReference type="RuleBase" id="RU361204"/>
    </source>
</evidence>
<dbReference type="GO" id="GO:0006535">
    <property type="term" value="P:cysteine biosynthetic process from serine"/>
    <property type="evidence" value="ECO:0007669"/>
    <property type="project" value="UniProtKB-UniRule"/>
</dbReference>
<dbReference type="PROSITE" id="PS51371">
    <property type="entry name" value="CBS"/>
    <property type="match status" value="1"/>
</dbReference>
<dbReference type="SUPFAM" id="SSF54631">
    <property type="entry name" value="CBS-domain pair"/>
    <property type="match status" value="1"/>
</dbReference>
<dbReference type="Gene3D" id="3.40.50.1100">
    <property type="match status" value="2"/>
</dbReference>
<dbReference type="CDD" id="cd01561">
    <property type="entry name" value="CBS_like"/>
    <property type="match status" value="1"/>
</dbReference>
<dbReference type="InterPro" id="IPR046342">
    <property type="entry name" value="CBS_dom_sf"/>
</dbReference>
<feature type="region of interest" description="Disordered" evidence="12">
    <location>
        <begin position="1"/>
        <end position="23"/>
    </location>
</feature>
<keyword evidence="11" id="KW-0028">Amino-acid biosynthesis</keyword>
<comment type="cofactor">
    <cofactor evidence="1 11">
        <name>pyridoxal 5'-phosphate</name>
        <dbReference type="ChEBI" id="CHEBI:597326"/>
    </cofactor>
</comment>
<keyword evidence="6 10" id="KW-0129">CBS domain</keyword>
<evidence type="ECO:0000256" key="9">
    <source>
        <dbReference type="ARBA" id="ARBA00047490"/>
    </source>
</evidence>
<evidence type="ECO:0000313" key="14">
    <source>
        <dbReference type="EMBL" id="CAJ2505922.1"/>
    </source>
</evidence>
<evidence type="ECO:0000256" key="7">
    <source>
        <dbReference type="ARBA" id="ARBA00023239"/>
    </source>
</evidence>
<dbReference type="InterPro" id="IPR005857">
    <property type="entry name" value="Cysta_beta_synth"/>
</dbReference>
<evidence type="ECO:0000256" key="6">
    <source>
        <dbReference type="ARBA" id="ARBA00023122"/>
    </source>
</evidence>
<evidence type="ECO:0000256" key="8">
    <source>
        <dbReference type="ARBA" id="ARBA00026192"/>
    </source>
</evidence>
<dbReference type="Pfam" id="PF00571">
    <property type="entry name" value="CBS"/>
    <property type="match status" value="1"/>
</dbReference>
<comment type="catalytic activity">
    <reaction evidence="9 11">
        <text>L-homocysteine + L-serine = L,L-cystathionine + H2O</text>
        <dbReference type="Rhea" id="RHEA:10112"/>
        <dbReference type="ChEBI" id="CHEBI:15377"/>
        <dbReference type="ChEBI" id="CHEBI:33384"/>
        <dbReference type="ChEBI" id="CHEBI:58161"/>
        <dbReference type="ChEBI" id="CHEBI:58199"/>
        <dbReference type="EC" id="4.2.1.22"/>
    </reaction>
</comment>
<dbReference type="InterPro" id="IPR036052">
    <property type="entry name" value="TrpB-like_PALP_sf"/>
</dbReference>
<reference evidence="14" key="1">
    <citation type="submission" date="2023-10" db="EMBL/GenBank/DDBJ databases">
        <authorList>
            <person name="Hackl T."/>
        </authorList>
    </citation>
    <scope>NUCLEOTIDE SEQUENCE</scope>
</reference>
<dbReference type="InterPro" id="IPR050214">
    <property type="entry name" value="Cys_Synth/Cystath_Beta-Synth"/>
</dbReference>
<feature type="domain" description="CBS" evidence="13">
    <location>
        <begin position="391"/>
        <end position="454"/>
    </location>
</feature>
<evidence type="ECO:0000256" key="1">
    <source>
        <dbReference type="ARBA" id="ARBA00001933"/>
    </source>
</evidence>
<dbReference type="InterPro" id="IPR000644">
    <property type="entry name" value="CBS_dom"/>
</dbReference>
<evidence type="ECO:0000256" key="2">
    <source>
        <dbReference type="ARBA" id="ARBA00005003"/>
    </source>
</evidence>
<comment type="pathway">
    <text evidence="2">Amino-acid biosynthesis; L-cysteine biosynthesis; L-cysteine from L-homocysteine and L-serine: step 1/2.</text>
</comment>
<dbReference type="NCBIfam" id="TIGR01137">
    <property type="entry name" value="cysta_beta"/>
    <property type="match status" value="1"/>
</dbReference>
<name>A0AAI8VJA3_9PEZI</name>
<evidence type="ECO:0000256" key="3">
    <source>
        <dbReference type="ARBA" id="ARBA00007103"/>
    </source>
</evidence>
<dbReference type="AlphaFoldDB" id="A0AAI8VJA3"/>
<accession>A0AAI8VJA3</accession>
<evidence type="ECO:0000313" key="15">
    <source>
        <dbReference type="Proteomes" id="UP001295740"/>
    </source>
</evidence>
<dbReference type="Pfam" id="PF00291">
    <property type="entry name" value="PALP"/>
    <property type="match status" value="1"/>
</dbReference>
<dbReference type="PROSITE" id="PS00901">
    <property type="entry name" value="CYS_SYNTHASE"/>
    <property type="match status" value="1"/>
</dbReference>
<dbReference type="SMART" id="SM00116">
    <property type="entry name" value="CBS"/>
    <property type="match status" value="1"/>
</dbReference>
<dbReference type="FunFam" id="3.40.50.1100:FF:000003">
    <property type="entry name" value="Cystathionine beta-synthase"/>
    <property type="match status" value="1"/>
</dbReference>